<sequence length="81" mass="8616">MVEDHNMEVFPHMELVAGVHIAMPLSTMRAAKIRKIPGATKAALDQNWRGVQFLPAAKAAAAAAGGHEKEMLLQASAAARI</sequence>
<dbReference type="EMBL" id="JAPFFM010000005">
    <property type="protein sequence ID" value="KAJ6762374.1"/>
    <property type="molecule type" value="Genomic_DNA"/>
</dbReference>
<keyword evidence="2" id="KW-1185">Reference proteome</keyword>
<proteinExistence type="predicted"/>
<evidence type="ECO:0000313" key="1">
    <source>
        <dbReference type="EMBL" id="KAJ6762374.1"/>
    </source>
</evidence>
<reference evidence="1" key="1">
    <citation type="submission" date="2022-11" db="EMBL/GenBank/DDBJ databases">
        <authorList>
            <person name="Hyden B.L."/>
            <person name="Feng K."/>
            <person name="Yates T."/>
            <person name="Jawdy S."/>
            <person name="Smart L.B."/>
            <person name="Muchero W."/>
        </authorList>
    </citation>
    <scope>NUCLEOTIDE SEQUENCE</scope>
    <source>
        <tissue evidence="1">Shoot tip</tissue>
    </source>
</reference>
<name>A0A9Q1A925_9ROSI</name>
<dbReference type="Proteomes" id="UP001151752">
    <property type="component" value="Chromosome 19"/>
</dbReference>
<organism evidence="1 2">
    <name type="scientific">Salix koriyanagi</name>
    <dbReference type="NCBI Taxonomy" id="2511006"/>
    <lineage>
        <taxon>Eukaryota</taxon>
        <taxon>Viridiplantae</taxon>
        <taxon>Streptophyta</taxon>
        <taxon>Embryophyta</taxon>
        <taxon>Tracheophyta</taxon>
        <taxon>Spermatophyta</taxon>
        <taxon>Magnoliopsida</taxon>
        <taxon>eudicotyledons</taxon>
        <taxon>Gunneridae</taxon>
        <taxon>Pentapetalae</taxon>
        <taxon>rosids</taxon>
        <taxon>fabids</taxon>
        <taxon>Malpighiales</taxon>
        <taxon>Salicaceae</taxon>
        <taxon>Saliceae</taxon>
        <taxon>Salix</taxon>
    </lineage>
</organism>
<reference evidence="1" key="2">
    <citation type="journal article" date="2023" name="Int. J. Mol. Sci.">
        <title>De Novo Assembly and Annotation of 11 Diverse Shrub Willow (Salix) Genomes Reveals Novel Gene Organization in Sex-Linked Regions.</title>
        <authorList>
            <person name="Hyden B."/>
            <person name="Feng K."/>
            <person name="Yates T.B."/>
            <person name="Jawdy S."/>
            <person name="Cereghino C."/>
            <person name="Smart L.B."/>
            <person name="Muchero W."/>
        </authorList>
    </citation>
    <scope>NUCLEOTIDE SEQUENCE</scope>
    <source>
        <tissue evidence="1">Shoot tip</tissue>
    </source>
</reference>
<gene>
    <name evidence="1" type="ORF">OIU74_024973</name>
</gene>
<dbReference type="AlphaFoldDB" id="A0A9Q1A925"/>
<accession>A0A9Q1A925</accession>
<comment type="caution">
    <text evidence="1">The sequence shown here is derived from an EMBL/GenBank/DDBJ whole genome shotgun (WGS) entry which is preliminary data.</text>
</comment>
<evidence type="ECO:0000313" key="2">
    <source>
        <dbReference type="Proteomes" id="UP001151752"/>
    </source>
</evidence>
<protein>
    <submittedName>
        <fullName evidence="1">Uncharacterized protein</fullName>
    </submittedName>
</protein>